<evidence type="ECO:0000313" key="2">
    <source>
        <dbReference type="Proteomes" id="UP001458880"/>
    </source>
</evidence>
<sequence>MSQAQIVSALKSNGNNWTIWKFQTTVILKGRGLLEVITEAQPDPADKEAMKSWKQNDASAQELIVIRMEEGPMVHLLCCTSEKDIWSKLKAVYDIESATAEILLSEFWK</sequence>
<dbReference type="EMBL" id="JASPKY010000999">
    <property type="protein sequence ID" value="KAK9679627.1"/>
    <property type="molecule type" value="Genomic_DNA"/>
</dbReference>
<keyword evidence="2" id="KW-1185">Reference proteome</keyword>
<proteinExistence type="predicted"/>
<comment type="caution">
    <text evidence="1">The sequence shown here is derived from an EMBL/GenBank/DDBJ whole genome shotgun (WGS) entry which is preliminary data.</text>
</comment>
<reference evidence="1 2" key="1">
    <citation type="journal article" date="2024" name="BMC Genomics">
        <title>De novo assembly and annotation of Popillia japonica's genome with initial clues to its potential as an invasive pest.</title>
        <authorList>
            <person name="Cucini C."/>
            <person name="Boschi S."/>
            <person name="Funari R."/>
            <person name="Cardaioli E."/>
            <person name="Iannotti N."/>
            <person name="Marturano G."/>
            <person name="Paoli F."/>
            <person name="Bruttini M."/>
            <person name="Carapelli A."/>
            <person name="Frati F."/>
            <person name="Nardi F."/>
        </authorList>
    </citation>
    <scope>NUCLEOTIDE SEQUENCE [LARGE SCALE GENOMIC DNA]</scope>
    <source>
        <strain evidence="1">DMR45628</strain>
    </source>
</reference>
<evidence type="ECO:0000313" key="1">
    <source>
        <dbReference type="EMBL" id="KAK9679627.1"/>
    </source>
</evidence>
<protein>
    <recommendedName>
        <fullName evidence="3">Retrotransposon Copia-like N-terminal domain-containing protein</fullName>
    </recommendedName>
</protein>
<dbReference type="Proteomes" id="UP001458880">
    <property type="component" value="Unassembled WGS sequence"/>
</dbReference>
<organism evidence="1 2">
    <name type="scientific">Popillia japonica</name>
    <name type="common">Japanese beetle</name>
    <dbReference type="NCBI Taxonomy" id="7064"/>
    <lineage>
        <taxon>Eukaryota</taxon>
        <taxon>Metazoa</taxon>
        <taxon>Ecdysozoa</taxon>
        <taxon>Arthropoda</taxon>
        <taxon>Hexapoda</taxon>
        <taxon>Insecta</taxon>
        <taxon>Pterygota</taxon>
        <taxon>Neoptera</taxon>
        <taxon>Endopterygota</taxon>
        <taxon>Coleoptera</taxon>
        <taxon>Polyphaga</taxon>
        <taxon>Scarabaeiformia</taxon>
        <taxon>Scarabaeidae</taxon>
        <taxon>Rutelinae</taxon>
        <taxon>Popillia</taxon>
    </lineage>
</organism>
<dbReference type="Pfam" id="PF14223">
    <property type="entry name" value="Retrotran_gag_2"/>
    <property type="match status" value="1"/>
</dbReference>
<name>A0AAW1HSZ6_POPJA</name>
<evidence type="ECO:0008006" key="3">
    <source>
        <dbReference type="Google" id="ProtNLM"/>
    </source>
</evidence>
<dbReference type="AlphaFoldDB" id="A0AAW1HSZ6"/>
<gene>
    <name evidence="1" type="ORF">QE152_g39842</name>
</gene>
<accession>A0AAW1HSZ6</accession>